<accession>A0ACD3BDF7</accession>
<reference evidence="1 2" key="1">
    <citation type="journal article" date="2019" name="Nat. Ecol. Evol.">
        <title>Megaphylogeny resolves global patterns of mushroom evolution.</title>
        <authorList>
            <person name="Varga T."/>
            <person name="Krizsan K."/>
            <person name="Foldi C."/>
            <person name="Dima B."/>
            <person name="Sanchez-Garcia M."/>
            <person name="Sanchez-Ramirez S."/>
            <person name="Szollosi G.J."/>
            <person name="Szarkandi J.G."/>
            <person name="Papp V."/>
            <person name="Albert L."/>
            <person name="Andreopoulos W."/>
            <person name="Angelini C."/>
            <person name="Antonin V."/>
            <person name="Barry K.W."/>
            <person name="Bougher N.L."/>
            <person name="Buchanan P."/>
            <person name="Buyck B."/>
            <person name="Bense V."/>
            <person name="Catcheside P."/>
            <person name="Chovatia M."/>
            <person name="Cooper J."/>
            <person name="Damon W."/>
            <person name="Desjardin D."/>
            <person name="Finy P."/>
            <person name="Geml J."/>
            <person name="Haridas S."/>
            <person name="Hughes K."/>
            <person name="Justo A."/>
            <person name="Karasinski D."/>
            <person name="Kautmanova I."/>
            <person name="Kiss B."/>
            <person name="Kocsube S."/>
            <person name="Kotiranta H."/>
            <person name="LaButti K.M."/>
            <person name="Lechner B.E."/>
            <person name="Liimatainen K."/>
            <person name="Lipzen A."/>
            <person name="Lukacs Z."/>
            <person name="Mihaltcheva S."/>
            <person name="Morgado L.N."/>
            <person name="Niskanen T."/>
            <person name="Noordeloos M.E."/>
            <person name="Ohm R.A."/>
            <person name="Ortiz-Santana B."/>
            <person name="Ovrebo C."/>
            <person name="Racz N."/>
            <person name="Riley R."/>
            <person name="Savchenko A."/>
            <person name="Shiryaev A."/>
            <person name="Soop K."/>
            <person name="Spirin V."/>
            <person name="Szebenyi C."/>
            <person name="Tomsovsky M."/>
            <person name="Tulloss R.E."/>
            <person name="Uehling J."/>
            <person name="Grigoriev I.V."/>
            <person name="Vagvolgyi C."/>
            <person name="Papp T."/>
            <person name="Martin F.M."/>
            <person name="Miettinen O."/>
            <person name="Hibbett D.S."/>
            <person name="Nagy L.G."/>
        </authorList>
    </citation>
    <scope>NUCLEOTIDE SEQUENCE [LARGE SCALE GENOMIC DNA]</scope>
    <source>
        <strain evidence="1 2">NL-1719</strain>
    </source>
</reference>
<organism evidence="1 2">
    <name type="scientific">Pluteus cervinus</name>
    <dbReference type="NCBI Taxonomy" id="181527"/>
    <lineage>
        <taxon>Eukaryota</taxon>
        <taxon>Fungi</taxon>
        <taxon>Dikarya</taxon>
        <taxon>Basidiomycota</taxon>
        <taxon>Agaricomycotina</taxon>
        <taxon>Agaricomycetes</taxon>
        <taxon>Agaricomycetidae</taxon>
        <taxon>Agaricales</taxon>
        <taxon>Pluteineae</taxon>
        <taxon>Pluteaceae</taxon>
        <taxon>Pluteus</taxon>
    </lineage>
</organism>
<gene>
    <name evidence="1" type="ORF">BDN72DRAFT_757135</name>
</gene>
<dbReference type="Proteomes" id="UP000308600">
    <property type="component" value="Unassembled WGS sequence"/>
</dbReference>
<name>A0ACD3BDF7_9AGAR</name>
<dbReference type="EMBL" id="ML208261">
    <property type="protein sequence ID" value="TFK75956.1"/>
    <property type="molecule type" value="Genomic_DNA"/>
</dbReference>
<proteinExistence type="predicted"/>
<evidence type="ECO:0000313" key="2">
    <source>
        <dbReference type="Proteomes" id="UP000308600"/>
    </source>
</evidence>
<evidence type="ECO:0000313" key="1">
    <source>
        <dbReference type="EMBL" id="TFK75956.1"/>
    </source>
</evidence>
<sequence length="367" mass="42558">MEPASLTEWLHPYLVPFYTLSYPVETPKNPDSFPDSSYYRTGPLDLCIMISCIAVMAILRDVFRLSLFEPFAQWKFTRDIRLKRSERNAASKEANGYANGNGHANEKANGLTNGNGHSHAGTAIDCPLTPKQERKMKRSIMRFAEQGWPAIYYPLQWAFGFYVYRQLPTKLLDPIDVWTAYPHIPIPGTMKFYYLSQTAFYTHQILILNAEARRKDHFQMMAHHVITVVLMLLSYYTNFTRVGSLIMVLMDWCDIFLPLAKMVKYLEVSQVATDTLFVIWVVSWFVTRHCLYLIVIISSVWDAPSVIERLWDPARDHYYNKTAYVSFSTMLISLQIIQLMWFALICRIAWRAFMTGQGASDDRSDDE</sequence>
<keyword evidence="2" id="KW-1185">Reference proteome</keyword>
<protein>
    <submittedName>
        <fullName evidence="1">Longevity assurance proteins LAG1/LAC1</fullName>
    </submittedName>
</protein>